<dbReference type="eggNOG" id="COG2318">
    <property type="taxonomic scope" value="Bacteria"/>
</dbReference>
<name>A0A1G4VTV4_9FLAO</name>
<protein>
    <submittedName>
        <fullName evidence="2">DinB superfamily protein</fullName>
    </submittedName>
</protein>
<evidence type="ECO:0000313" key="2">
    <source>
        <dbReference type="EMBL" id="SCX11295.1"/>
    </source>
</evidence>
<dbReference type="InterPro" id="IPR024775">
    <property type="entry name" value="DinB-like"/>
</dbReference>
<dbReference type="SUPFAM" id="SSF109854">
    <property type="entry name" value="DinB/YfiT-like putative metalloenzymes"/>
    <property type="match status" value="1"/>
</dbReference>
<accession>A0A1G4VTV4</accession>
<gene>
    <name evidence="2" type="ORF">SAMN02927925_01733</name>
</gene>
<feature type="domain" description="DinB-like" evidence="1">
    <location>
        <begin position="14"/>
        <end position="143"/>
    </location>
</feature>
<reference evidence="2 3" key="1">
    <citation type="submission" date="2016-10" db="EMBL/GenBank/DDBJ databases">
        <authorList>
            <person name="de Groot N.N."/>
        </authorList>
    </citation>
    <scope>NUCLEOTIDE SEQUENCE [LARGE SCALE GENOMIC DNA]</scope>
    <source>
        <strain evidence="2 3">CGMCC 1.3801</strain>
    </source>
</reference>
<dbReference type="STRING" id="329186.SAMN02927925_01733"/>
<dbReference type="Gene3D" id="1.20.120.450">
    <property type="entry name" value="dinb family like domain"/>
    <property type="match status" value="1"/>
</dbReference>
<evidence type="ECO:0000259" key="1">
    <source>
        <dbReference type="Pfam" id="PF12867"/>
    </source>
</evidence>
<organism evidence="2 3">
    <name type="scientific">Flavobacterium saliperosum</name>
    <dbReference type="NCBI Taxonomy" id="329186"/>
    <lineage>
        <taxon>Bacteria</taxon>
        <taxon>Pseudomonadati</taxon>
        <taxon>Bacteroidota</taxon>
        <taxon>Flavobacteriia</taxon>
        <taxon>Flavobacteriales</taxon>
        <taxon>Flavobacteriaceae</taxon>
        <taxon>Flavobacterium</taxon>
    </lineage>
</organism>
<proteinExistence type="predicted"/>
<dbReference type="RefSeq" id="WP_023576982.1">
    <property type="nucleotide sequence ID" value="NZ_CBCSBQ010000002.1"/>
</dbReference>
<dbReference type="InterPro" id="IPR034660">
    <property type="entry name" value="DinB/YfiT-like"/>
</dbReference>
<dbReference type="EMBL" id="FMTY01000003">
    <property type="protein sequence ID" value="SCX11295.1"/>
    <property type="molecule type" value="Genomic_DNA"/>
</dbReference>
<evidence type="ECO:0000313" key="3">
    <source>
        <dbReference type="Proteomes" id="UP000182124"/>
    </source>
</evidence>
<dbReference type="Pfam" id="PF12867">
    <property type="entry name" value="DinB_2"/>
    <property type="match status" value="1"/>
</dbReference>
<dbReference type="Proteomes" id="UP000182124">
    <property type="component" value="Unassembled WGS sequence"/>
</dbReference>
<sequence>MKTKTQLFLELWLEARTRFTNQTENITEQDLLKKLAPSVNSVGFLIRHIGDVELLFTKNVFGATDVKVVAKTVIAKHDTGEWTNLQELKEYVTYSFDALKSIVEKQTDADWETTITTNEFGAKTKAEAFGRIVSHTAYHAGQLAIINKYGTF</sequence>
<dbReference type="AlphaFoldDB" id="A0A1G4VTV4"/>